<dbReference type="Pfam" id="PF10658">
    <property type="entry name" value="DUF2484"/>
    <property type="match status" value="1"/>
</dbReference>
<comment type="caution">
    <text evidence="2">The sequence shown here is derived from an EMBL/GenBank/DDBJ whole genome shotgun (WGS) entry which is preliminary data.</text>
</comment>
<reference evidence="3" key="1">
    <citation type="journal article" date="2019" name="Int. J. Syst. Evol. Microbiol.">
        <title>The Global Catalogue of Microorganisms (GCM) 10K type strain sequencing project: providing services to taxonomists for standard genome sequencing and annotation.</title>
        <authorList>
            <consortium name="The Broad Institute Genomics Platform"/>
            <consortium name="The Broad Institute Genome Sequencing Center for Infectious Disease"/>
            <person name="Wu L."/>
            <person name="Ma J."/>
        </authorList>
    </citation>
    <scope>NUCLEOTIDE SEQUENCE [LARGE SCALE GENOMIC DNA]</scope>
    <source>
        <strain evidence="3">KCTC 32465</strain>
    </source>
</reference>
<keyword evidence="1" id="KW-0812">Transmembrane</keyword>
<dbReference type="EMBL" id="BMZF01000004">
    <property type="protein sequence ID" value="GHA52742.1"/>
    <property type="molecule type" value="Genomic_DNA"/>
</dbReference>
<organism evidence="2 3">
    <name type="scientific">Paramylibacter ulvae</name>
    <dbReference type="NCBI Taxonomy" id="1651968"/>
    <lineage>
        <taxon>Bacteria</taxon>
        <taxon>Pseudomonadati</taxon>
        <taxon>Pseudomonadota</taxon>
        <taxon>Alphaproteobacteria</taxon>
        <taxon>Rhodobacterales</taxon>
        <taxon>Paracoccaceae</taxon>
        <taxon>Paramylibacter</taxon>
    </lineage>
</organism>
<proteinExistence type="predicted"/>
<keyword evidence="3" id="KW-1185">Reference proteome</keyword>
<feature type="transmembrane region" description="Helical" evidence="1">
    <location>
        <begin position="6"/>
        <end position="23"/>
    </location>
</feature>
<name>A0ABQ3D4P0_9RHOB</name>
<evidence type="ECO:0000256" key="1">
    <source>
        <dbReference type="SAM" id="Phobius"/>
    </source>
</evidence>
<sequence length="84" mass="9677">MSWSILLAAIWVICSTVVAMFPMRWQMKPGFLLLVAAPILIIWIGYDYGGWISVAGLAAFVSMFRNPLRYFYRRARGFETEKLP</sequence>
<dbReference type="RefSeq" id="WP_189640381.1">
    <property type="nucleotide sequence ID" value="NZ_BMZF01000004.1"/>
</dbReference>
<evidence type="ECO:0000313" key="3">
    <source>
        <dbReference type="Proteomes" id="UP000634455"/>
    </source>
</evidence>
<keyword evidence="1" id="KW-0472">Membrane</keyword>
<evidence type="ECO:0000313" key="2">
    <source>
        <dbReference type="EMBL" id="GHA52742.1"/>
    </source>
</evidence>
<evidence type="ECO:0008006" key="4">
    <source>
        <dbReference type="Google" id="ProtNLM"/>
    </source>
</evidence>
<gene>
    <name evidence="2" type="ORF">GCM10008927_17990</name>
</gene>
<keyword evidence="1" id="KW-1133">Transmembrane helix</keyword>
<feature type="transmembrane region" description="Helical" evidence="1">
    <location>
        <begin position="52"/>
        <end position="72"/>
    </location>
</feature>
<dbReference type="Proteomes" id="UP000634455">
    <property type="component" value="Unassembled WGS sequence"/>
</dbReference>
<protein>
    <recommendedName>
        <fullName evidence="4">UDP-N-acetylmuramate--alanine ligase</fullName>
    </recommendedName>
</protein>
<dbReference type="InterPro" id="IPR018919">
    <property type="entry name" value="DUF2484"/>
</dbReference>
<accession>A0ABQ3D4P0</accession>